<name>A0A1Q2L0V3_9BACL</name>
<dbReference type="Pfam" id="PF20251">
    <property type="entry name" value="Big_14"/>
    <property type="match status" value="1"/>
</dbReference>
<dbReference type="RefSeq" id="WP_077589929.1">
    <property type="nucleotide sequence ID" value="NZ_CP019640.1"/>
</dbReference>
<protein>
    <recommendedName>
        <fullName evidence="1">Bacterial Ig-like domain-containing protein</fullName>
    </recommendedName>
</protein>
<dbReference type="AlphaFoldDB" id="A0A1Q2L0V3"/>
<dbReference type="Proteomes" id="UP000188184">
    <property type="component" value="Chromosome"/>
</dbReference>
<dbReference type="KEGG" id="pmar:B0X71_13630"/>
<dbReference type="PROSITE" id="PS51257">
    <property type="entry name" value="PROKAR_LIPOPROTEIN"/>
    <property type="match status" value="1"/>
</dbReference>
<sequence length="156" mass="17329">MKRILALSLVFLAACGNEETVPTFADPVPEQVMPMEREGISIALAEDSFTDPPVEITTTMMNESGQAMEFGEYFSIEVNKDGQWFAMDHSDAVFYKDADFKDYGKELPAGAEIQQTFSIKKLGETLLPGEYRLVKTFSASEAPFYETSVAVPFTVK</sequence>
<reference evidence="2 3" key="1">
    <citation type="submission" date="2017-02" db="EMBL/GenBank/DDBJ databases">
        <title>The complete genomic sequence of a novel cold adapted crude oil-degrading bacterium Planococcus qaidamina Y42.</title>
        <authorList>
            <person name="Yang R."/>
        </authorList>
    </citation>
    <scope>NUCLEOTIDE SEQUENCE [LARGE SCALE GENOMIC DNA]</scope>
    <source>
        <strain evidence="2 3">Y42</strain>
    </source>
</reference>
<dbReference type="InterPro" id="IPR046878">
    <property type="entry name" value="Big_14"/>
</dbReference>
<gene>
    <name evidence="2" type="ORF">B0X71_13630</name>
</gene>
<organism evidence="2 3">
    <name type="scientific">Planococcus lenghuensis</name>
    <dbReference type="NCBI Taxonomy" id="2213202"/>
    <lineage>
        <taxon>Bacteria</taxon>
        <taxon>Bacillati</taxon>
        <taxon>Bacillota</taxon>
        <taxon>Bacilli</taxon>
        <taxon>Bacillales</taxon>
        <taxon>Caryophanaceae</taxon>
        <taxon>Planococcus</taxon>
    </lineage>
</organism>
<proteinExistence type="predicted"/>
<accession>A0A1Q2L0V3</accession>
<evidence type="ECO:0000313" key="3">
    <source>
        <dbReference type="Proteomes" id="UP000188184"/>
    </source>
</evidence>
<dbReference type="OrthoDB" id="2389505at2"/>
<evidence type="ECO:0000259" key="1">
    <source>
        <dbReference type="Pfam" id="PF20251"/>
    </source>
</evidence>
<feature type="domain" description="Bacterial Ig-like" evidence="1">
    <location>
        <begin position="38"/>
        <end position="140"/>
    </location>
</feature>
<dbReference type="EMBL" id="CP019640">
    <property type="protein sequence ID" value="AQQ54036.1"/>
    <property type="molecule type" value="Genomic_DNA"/>
</dbReference>
<keyword evidence="3" id="KW-1185">Reference proteome</keyword>
<evidence type="ECO:0000313" key="2">
    <source>
        <dbReference type="EMBL" id="AQQ54036.1"/>
    </source>
</evidence>